<dbReference type="InterPro" id="IPR005625">
    <property type="entry name" value="PepSY-ass_TM"/>
</dbReference>
<evidence type="ECO:0000313" key="2">
    <source>
        <dbReference type="EMBL" id="RZT41773.1"/>
    </source>
</evidence>
<dbReference type="PANTHER" id="PTHR34219:SF6">
    <property type="entry name" value="BLR3280 PROTEIN"/>
    <property type="match status" value="1"/>
</dbReference>
<evidence type="ECO:0000256" key="1">
    <source>
        <dbReference type="SAM" id="Phobius"/>
    </source>
</evidence>
<dbReference type="AlphaFoldDB" id="A0A4Q7S667"/>
<feature type="transmembrane region" description="Helical" evidence="1">
    <location>
        <begin position="214"/>
        <end position="237"/>
    </location>
</feature>
<dbReference type="Proteomes" id="UP000291078">
    <property type="component" value="Unassembled WGS sequence"/>
</dbReference>
<organism evidence="2 3">
    <name type="scientific">Cupriavidus agavae</name>
    <dbReference type="NCBI Taxonomy" id="1001822"/>
    <lineage>
        <taxon>Bacteria</taxon>
        <taxon>Pseudomonadati</taxon>
        <taxon>Pseudomonadota</taxon>
        <taxon>Betaproteobacteria</taxon>
        <taxon>Burkholderiales</taxon>
        <taxon>Burkholderiaceae</taxon>
        <taxon>Cupriavidus</taxon>
    </lineage>
</organism>
<evidence type="ECO:0000313" key="3">
    <source>
        <dbReference type="Proteomes" id="UP000291078"/>
    </source>
</evidence>
<gene>
    <name evidence="2" type="ORF">EV147_0777</name>
</gene>
<feature type="transmembrane region" description="Helical" evidence="1">
    <location>
        <begin position="459"/>
        <end position="480"/>
    </location>
</feature>
<feature type="transmembrane region" description="Helical" evidence="1">
    <location>
        <begin position="12"/>
        <end position="37"/>
    </location>
</feature>
<protein>
    <submittedName>
        <fullName evidence="2">PepSY-associated transmembrane protein</fullName>
    </submittedName>
</protein>
<dbReference type="EMBL" id="SGXM01000001">
    <property type="protein sequence ID" value="RZT41773.1"/>
    <property type="molecule type" value="Genomic_DNA"/>
</dbReference>
<dbReference type="RefSeq" id="WP_235844598.1">
    <property type="nucleotide sequence ID" value="NZ_SGXM01000001.1"/>
</dbReference>
<keyword evidence="3" id="KW-1185">Reference proteome</keyword>
<proteinExistence type="predicted"/>
<accession>A0A4Q7S667</accession>
<feature type="transmembrane region" description="Helical" evidence="1">
    <location>
        <begin position="257"/>
        <end position="283"/>
    </location>
</feature>
<name>A0A4Q7S667_9BURK</name>
<keyword evidence="1" id="KW-1133">Transmembrane helix</keyword>
<comment type="caution">
    <text evidence="2">The sequence shown here is derived from an EMBL/GenBank/DDBJ whole genome shotgun (WGS) entry which is preliminary data.</text>
</comment>
<keyword evidence="1" id="KW-0472">Membrane</keyword>
<sequence length="485" mass="54192">MWSKTKRWLYLIHRWMGIAGCLLIAMWFGSGLVMMYVPFPALTQAERLAGLPPLDRAALAGIAVSPDAAMQAAGLATFPRSLRVEMGGDGPVYRMIDAKGEPHTVSAADARVIRAVDADAALRTARQFAGKPVAWLDTIERDQWTVPNGLNPWRPLHHFRVQDDAGTELYVSARTGEVMRDTARAERFWNWLGSVPHWLYFTPIRKDPPLWRQVVLWTSGPCLAVAISGIWIGWLRLRVRRRFAHGSVAGMSPYRGWMAWHHAAGLAGALFLLFWLVSGWLSVNPNQWFDHRGFDAAALQRYGGHPAPTFPAPDWQAVAGGRDVREIRMTWVGGQPAALAVLRDGTQRVLNPGTGQPLAFDTAALARAAGVLLPGVRLADTTLQTAPDLYWYSHHHSRRFPVLRVAFDDADQTLAYIDPATGQVEGRGNDSRRLYRWLFHAAHSYDFVALTQHRPAWDVVMWLLSVVGLVMSVSGVVVGWRRLRR</sequence>
<reference evidence="2 3" key="1">
    <citation type="journal article" date="2015" name="Stand. Genomic Sci.">
        <title>Genomic Encyclopedia of Bacterial and Archaeal Type Strains, Phase III: the genomes of soil and plant-associated and newly described type strains.</title>
        <authorList>
            <person name="Whitman W.B."/>
            <person name="Woyke T."/>
            <person name="Klenk H.P."/>
            <person name="Zhou Y."/>
            <person name="Lilburn T.G."/>
            <person name="Beck B.J."/>
            <person name="De Vos P."/>
            <person name="Vandamme P."/>
            <person name="Eisen J.A."/>
            <person name="Garrity G."/>
            <person name="Hugenholtz P."/>
            <person name="Kyrpides N.C."/>
        </authorList>
    </citation>
    <scope>NUCLEOTIDE SEQUENCE [LARGE SCALE GENOMIC DNA]</scope>
    <source>
        <strain evidence="2 3">ASC-9842</strain>
    </source>
</reference>
<dbReference type="PANTHER" id="PTHR34219">
    <property type="entry name" value="IRON-REGULATED INNER MEMBRANE PROTEIN-RELATED"/>
    <property type="match status" value="1"/>
</dbReference>
<dbReference type="Pfam" id="PF03929">
    <property type="entry name" value="PepSY_TM"/>
    <property type="match status" value="1"/>
</dbReference>
<keyword evidence="1 2" id="KW-0812">Transmembrane</keyword>